<reference evidence="2 3" key="1">
    <citation type="submission" date="2018-10" db="EMBL/GenBank/DDBJ databases">
        <title>Dokdonia luteus sp. nov., isolated from sea water.</title>
        <authorList>
            <person name="Zhou L.Y."/>
            <person name="Du Z.J."/>
        </authorList>
    </citation>
    <scope>NUCLEOTIDE SEQUENCE [LARGE SCALE GENOMIC DNA]</scope>
    <source>
        <strain evidence="2 3">SH27</strain>
    </source>
</reference>
<dbReference type="GO" id="GO:0016810">
    <property type="term" value="F:hydrolase activity, acting on carbon-nitrogen (but not peptide) bonds"/>
    <property type="evidence" value="ECO:0007669"/>
    <property type="project" value="InterPro"/>
</dbReference>
<dbReference type="InterPro" id="IPR032466">
    <property type="entry name" value="Metal_Hydrolase"/>
</dbReference>
<dbReference type="EMBL" id="REFV01000024">
    <property type="protein sequence ID" value="RMB56089.1"/>
    <property type="molecule type" value="Genomic_DNA"/>
</dbReference>
<sequence>MRSIIYIILFAGFGLQAQESFVITNVTVFDGEKVLENQNITVASGKIIAIGQDELTTETTVDGTGKFVMPALTNSHVHVFNVLGLAQAAQAGVLNVFDMHGMETLQGVLKEQRDNPKLATLYNAGFAATAAGGHGTQFGFPVPTLEKPEDADQWVTDRVAAGVDYIKIIVEPWKNTISHETAKAIIEETHINDKVAVVHISKAEDAHQVFLNGADGLVHLWWDNQMTEAQMEAITARENIFVIPTVLTTVLMQELFMGKSKEEAGELKNMMLTEIKRLHDAGITILAGTDPPNANINMGTDLYKELAYLSEAGIPNLEVLKSATSYPMDKFRIANKGYLKKGYVADMLLLSKNPIDDIKNMESIEMIWKNGVLLTK</sequence>
<name>A0A3M0G4J9_9FLAO</name>
<gene>
    <name evidence="2" type="ORF">EAX61_16040</name>
</gene>
<proteinExistence type="predicted"/>
<dbReference type="AlphaFoldDB" id="A0A3M0G4J9"/>
<accession>A0A3M0G4J9</accession>
<dbReference type="PANTHER" id="PTHR43135">
    <property type="entry name" value="ALPHA-D-RIBOSE 1-METHYLPHOSPHONATE 5-TRIPHOSPHATE DIPHOSPHATASE"/>
    <property type="match status" value="1"/>
</dbReference>
<comment type="caution">
    <text evidence="2">The sequence shown here is derived from an EMBL/GenBank/DDBJ whole genome shotgun (WGS) entry which is preliminary data.</text>
</comment>
<evidence type="ECO:0000313" key="3">
    <source>
        <dbReference type="Proteomes" id="UP000281985"/>
    </source>
</evidence>
<organism evidence="2 3">
    <name type="scientific">Dokdonia sinensis</name>
    <dbReference type="NCBI Taxonomy" id="2479847"/>
    <lineage>
        <taxon>Bacteria</taxon>
        <taxon>Pseudomonadati</taxon>
        <taxon>Bacteroidota</taxon>
        <taxon>Flavobacteriia</taxon>
        <taxon>Flavobacteriales</taxon>
        <taxon>Flavobacteriaceae</taxon>
        <taxon>Dokdonia</taxon>
    </lineage>
</organism>
<keyword evidence="3" id="KW-1185">Reference proteome</keyword>
<dbReference type="InterPro" id="IPR051781">
    <property type="entry name" value="Metallo-dep_Hydrolase"/>
</dbReference>
<dbReference type="SUPFAM" id="SSF51556">
    <property type="entry name" value="Metallo-dependent hydrolases"/>
    <property type="match status" value="1"/>
</dbReference>
<dbReference type="Gene3D" id="2.30.40.10">
    <property type="entry name" value="Urease, subunit C, domain 1"/>
    <property type="match status" value="1"/>
</dbReference>
<dbReference type="Pfam" id="PF01979">
    <property type="entry name" value="Amidohydro_1"/>
    <property type="match status" value="1"/>
</dbReference>
<dbReference type="RefSeq" id="WP_121918729.1">
    <property type="nucleotide sequence ID" value="NZ_REFV01000024.1"/>
</dbReference>
<dbReference type="Gene3D" id="3.40.50.10910">
    <property type="entry name" value="Amidohydrolase"/>
    <property type="match status" value="1"/>
</dbReference>
<evidence type="ECO:0000313" key="2">
    <source>
        <dbReference type="EMBL" id="RMB56089.1"/>
    </source>
</evidence>
<protein>
    <submittedName>
        <fullName evidence="2">Amidohydrolase</fullName>
    </submittedName>
</protein>
<dbReference type="InterPro" id="IPR006680">
    <property type="entry name" value="Amidohydro-rel"/>
</dbReference>
<dbReference type="Gene3D" id="1.20.58.520">
    <property type="entry name" value="Amidohydrolase"/>
    <property type="match status" value="1"/>
</dbReference>
<dbReference type="SUPFAM" id="SSF51338">
    <property type="entry name" value="Composite domain of metallo-dependent hydrolases"/>
    <property type="match status" value="1"/>
</dbReference>
<dbReference type="Proteomes" id="UP000281985">
    <property type="component" value="Unassembled WGS sequence"/>
</dbReference>
<dbReference type="InterPro" id="IPR011059">
    <property type="entry name" value="Metal-dep_hydrolase_composite"/>
</dbReference>
<evidence type="ECO:0000259" key="1">
    <source>
        <dbReference type="Pfam" id="PF01979"/>
    </source>
</evidence>
<feature type="domain" description="Amidohydrolase-related" evidence="1">
    <location>
        <begin position="67"/>
        <end position="372"/>
    </location>
</feature>
<dbReference type="OrthoDB" id="9797498at2"/>
<dbReference type="Gene3D" id="3.30.110.90">
    <property type="entry name" value="Amidohydrolase"/>
    <property type="match status" value="1"/>
</dbReference>
<dbReference type="PANTHER" id="PTHR43135:SF3">
    <property type="entry name" value="ALPHA-D-RIBOSE 1-METHYLPHOSPHONATE 5-TRIPHOSPHATE DIPHOSPHATASE"/>
    <property type="match status" value="1"/>
</dbReference>
<keyword evidence="2" id="KW-0378">Hydrolase</keyword>